<evidence type="ECO:0000313" key="3">
    <source>
        <dbReference type="Proteomes" id="UP000008207"/>
    </source>
</evidence>
<feature type="region of interest" description="Disordered" evidence="1">
    <location>
        <begin position="314"/>
        <end position="342"/>
    </location>
</feature>
<dbReference type="AlphaFoldDB" id="B8IDN5"/>
<name>B8IDN5_METNO</name>
<feature type="compositionally biased region" description="Polar residues" evidence="1">
    <location>
        <begin position="320"/>
        <end position="334"/>
    </location>
</feature>
<dbReference type="EMBL" id="CP001349">
    <property type="protein sequence ID" value="ACL55607.1"/>
    <property type="molecule type" value="Genomic_DNA"/>
</dbReference>
<feature type="region of interest" description="Disordered" evidence="1">
    <location>
        <begin position="237"/>
        <end position="279"/>
    </location>
</feature>
<organism evidence="2 3">
    <name type="scientific">Methylobacterium nodulans (strain LMG 21967 / CNCM I-2342 / ORS 2060)</name>
    <dbReference type="NCBI Taxonomy" id="460265"/>
    <lineage>
        <taxon>Bacteria</taxon>
        <taxon>Pseudomonadati</taxon>
        <taxon>Pseudomonadota</taxon>
        <taxon>Alphaproteobacteria</taxon>
        <taxon>Hyphomicrobiales</taxon>
        <taxon>Methylobacteriaceae</taxon>
        <taxon>Methylobacterium</taxon>
    </lineage>
</organism>
<dbReference type="eggNOG" id="COG3500">
    <property type="taxonomic scope" value="Bacteria"/>
</dbReference>
<dbReference type="HOGENOM" id="CLU_037957_1_0_5"/>
<protein>
    <submittedName>
        <fullName evidence="2">Late control D family protein</fullName>
    </submittedName>
</protein>
<evidence type="ECO:0000256" key="1">
    <source>
        <dbReference type="SAM" id="MobiDB-lite"/>
    </source>
</evidence>
<sequence length="342" mass="36847">MSLATSWRVLVNGLDASDRMNPYIESIETTDNAGGKSDSASIVFDDTDGQVKLPTKGDPVEIELEGVSVFKGVVDSAESSAARGSGMQLTVSCKSVDKRGKVKERLHKHKDDATLEDFLKDAAKAAGLKDVKVDKSFASIKRPYWSTDGRTFLQLGQELAEELGATFKIQGDTAVFAKRGQGGTPGGGTMPTVRAIRRQNLVSWRITPKETRPRYAKARVRWYDRKEAKWKQEDVEIGNAPGAPEVLDLPAAPRATQDHAKDAGKGRKTESEREGGSGEVTLLLAVEARAEGTCEVIGTRPGVDGSYRIESVTHKVSRSGAETTLSIKQPQGSAGSDDRSAE</sequence>
<accession>B8IDN5</accession>
<dbReference type="RefSeq" id="WP_015927317.1">
    <property type="nucleotide sequence ID" value="NC_011894.1"/>
</dbReference>
<keyword evidence="3" id="KW-1185">Reference proteome</keyword>
<reference evidence="2 3" key="1">
    <citation type="submission" date="2009-01" db="EMBL/GenBank/DDBJ databases">
        <title>Complete sequence of chromosome of Methylobacterium nodulans ORS 2060.</title>
        <authorList>
            <consortium name="US DOE Joint Genome Institute"/>
            <person name="Lucas S."/>
            <person name="Copeland A."/>
            <person name="Lapidus A."/>
            <person name="Glavina del Rio T."/>
            <person name="Dalin E."/>
            <person name="Tice H."/>
            <person name="Bruce D."/>
            <person name="Goodwin L."/>
            <person name="Pitluck S."/>
            <person name="Sims D."/>
            <person name="Brettin T."/>
            <person name="Detter J.C."/>
            <person name="Han C."/>
            <person name="Larimer F."/>
            <person name="Land M."/>
            <person name="Hauser L."/>
            <person name="Kyrpides N."/>
            <person name="Ivanova N."/>
            <person name="Marx C.J."/>
            <person name="Richardson P."/>
        </authorList>
    </citation>
    <scope>NUCLEOTIDE SEQUENCE [LARGE SCALE GENOMIC DNA]</scope>
    <source>
        <strain evidence="3">LMG 21967 / CNCM I-2342 / ORS 2060</strain>
    </source>
</reference>
<dbReference type="Proteomes" id="UP000008207">
    <property type="component" value="Chromosome"/>
</dbReference>
<gene>
    <name evidence="2" type="ordered locus">Mnod_0570</name>
</gene>
<feature type="compositionally biased region" description="Basic and acidic residues" evidence="1">
    <location>
        <begin position="256"/>
        <end position="276"/>
    </location>
</feature>
<dbReference type="STRING" id="460265.Mnod_0570"/>
<dbReference type="KEGG" id="mno:Mnod_0570"/>
<proteinExistence type="predicted"/>
<dbReference type="OrthoDB" id="7833734at2"/>
<evidence type="ECO:0000313" key="2">
    <source>
        <dbReference type="EMBL" id="ACL55607.1"/>
    </source>
</evidence>
<dbReference type="SUPFAM" id="SSF69279">
    <property type="entry name" value="Phage tail proteins"/>
    <property type="match status" value="1"/>
</dbReference>